<dbReference type="AlphaFoldDB" id="A0A2I6S5B4"/>
<organism evidence="1 2">
    <name type="scientific">Pseudazoarcus pumilus</name>
    <dbReference type="NCBI Taxonomy" id="2067960"/>
    <lineage>
        <taxon>Bacteria</taxon>
        <taxon>Pseudomonadati</taxon>
        <taxon>Pseudomonadota</taxon>
        <taxon>Betaproteobacteria</taxon>
        <taxon>Rhodocyclales</taxon>
        <taxon>Zoogloeaceae</taxon>
        <taxon>Pseudazoarcus</taxon>
    </lineage>
</organism>
<protein>
    <submittedName>
        <fullName evidence="1">Uncharacterized protein</fullName>
    </submittedName>
</protein>
<dbReference type="OrthoDB" id="9152983at2"/>
<proteinExistence type="predicted"/>
<name>A0A2I6S5B4_9RHOO</name>
<dbReference type="RefSeq" id="WP_102246518.1">
    <property type="nucleotide sequence ID" value="NZ_CP025682.1"/>
</dbReference>
<dbReference type="EMBL" id="CP025682">
    <property type="protein sequence ID" value="AUN94448.1"/>
    <property type="molecule type" value="Genomic_DNA"/>
</dbReference>
<sequence length="87" mass="10213">MTFGYFALHELDKLDDTMKKGFGEIRCKFCQTWQRSEVQHYDEESFLAIAPGTDGQECINPWCLQWIPADNDNFRWRTVEVPPPKKG</sequence>
<dbReference type="Proteomes" id="UP000242205">
    <property type="component" value="Chromosome"/>
</dbReference>
<accession>A0A2I6S5B4</accession>
<gene>
    <name evidence="1" type="ORF">C0099_05530</name>
</gene>
<keyword evidence="2" id="KW-1185">Reference proteome</keyword>
<dbReference type="KEGG" id="atw:C0099_05530"/>
<evidence type="ECO:0000313" key="2">
    <source>
        <dbReference type="Proteomes" id="UP000242205"/>
    </source>
</evidence>
<reference evidence="1 2" key="1">
    <citation type="submission" date="2018-01" db="EMBL/GenBank/DDBJ databases">
        <authorList>
            <person name="Fu G.-Y."/>
        </authorList>
    </citation>
    <scope>NUCLEOTIDE SEQUENCE [LARGE SCALE GENOMIC DNA]</scope>
    <source>
        <strain evidence="1 2">SY39</strain>
    </source>
</reference>
<evidence type="ECO:0000313" key="1">
    <source>
        <dbReference type="EMBL" id="AUN94448.1"/>
    </source>
</evidence>